<dbReference type="PANTHER" id="PTHR42901:SF1">
    <property type="entry name" value="ALCOHOL DEHYDROGENASE"/>
    <property type="match status" value="1"/>
</dbReference>
<accession>A0ABV2BXL9</accession>
<dbReference type="PANTHER" id="PTHR42901">
    <property type="entry name" value="ALCOHOL DEHYDROGENASE"/>
    <property type="match status" value="1"/>
</dbReference>
<dbReference type="InterPro" id="IPR036291">
    <property type="entry name" value="NAD(P)-bd_dom_sf"/>
</dbReference>
<evidence type="ECO:0000256" key="3">
    <source>
        <dbReference type="RuleBase" id="RU000363"/>
    </source>
</evidence>
<evidence type="ECO:0000313" key="5">
    <source>
        <dbReference type="Proteomes" id="UP001548189"/>
    </source>
</evidence>
<dbReference type="EMBL" id="JBEVCJ010000025">
    <property type="protein sequence ID" value="MET1256679.1"/>
    <property type="molecule type" value="Genomic_DNA"/>
</dbReference>
<organism evidence="4 5">
    <name type="scientific">Aliikangiella maris</name>
    <dbReference type="NCBI Taxonomy" id="3162458"/>
    <lineage>
        <taxon>Bacteria</taxon>
        <taxon>Pseudomonadati</taxon>
        <taxon>Pseudomonadota</taxon>
        <taxon>Gammaproteobacteria</taxon>
        <taxon>Oceanospirillales</taxon>
        <taxon>Pleioneaceae</taxon>
        <taxon>Aliikangiella</taxon>
    </lineage>
</organism>
<dbReference type="CDD" id="cd05346">
    <property type="entry name" value="SDR_c5"/>
    <property type="match status" value="1"/>
</dbReference>
<dbReference type="PRINTS" id="PR00081">
    <property type="entry name" value="GDHRDH"/>
</dbReference>
<evidence type="ECO:0000313" key="4">
    <source>
        <dbReference type="EMBL" id="MET1256679.1"/>
    </source>
</evidence>
<evidence type="ECO:0000256" key="1">
    <source>
        <dbReference type="ARBA" id="ARBA00006484"/>
    </source>
</evidence>
<dbReference type="InterPro" id="IPR020904">
    <property type="entry name" value="Sc_DH/Rdtase_CS"/>
</dbReference>
<dbReference type="Proteomes" id="UP001548189">
    <property type="component" value="Unassembled WGS sequence"/>
</dbReference>
<proteinExistence type="inferred from homology"/>
<sequence length="256" mass="27765">MADSNAKVVVITGASSGFGYATAVRFAQAGWYVIALARRLERLQALQQLIGETCCEIHQFDVCQQENIDEFVSNLATRKIQVDLLVNNAGLALGLESADKALQQDWQVMVDTNIKGLIFMTRAMLPQMVAAAHGHIINIGSIAGSYAYPGGNTYGASKAFVAQFSLNLRADLAGTGIRVTNIEPGLAETEFSVVRFHGDKQKADKVYQDVQPLTAEDIAESIFWSASQPAHVNINRIELMPVCQAFSPLSISKTKS</sequence>
<protein>
    <submittedName>
        <fullName evidence="4">SDR family oxidoreductase</fullName>
    </submittedName>
</protein>
<comment type="caution">
    <text evidence="4">The sequence shown here is derived from an EMBL/GenBank/DDBJ whole genome shotgun (WGS) entry which is preliminary data.</text>
</comment>
<dbReference type="PRINTS" id="PR00080">
    <property type="entry name" value="SDRFAMILY"/>
</dbReference>
<dbReference type="RefSeq" id="WP_353897263.1">
    <property type="nucleotide sequence ID" value="NZ_JBEVCJ010000025.1"/>
</dbReference>
<evidence type="ECO:0000256" key="2">
    <source>
        <dbReference type="ARBA" id="ARBA00023002"/>
    </source>
</evidence>
<gene>
    <name evidence="4" type="ORF">ABVT43_16175</name>
</gene>
<name>A0ABV2BXL9_9GAMM</name>
<keyword evidence="5" id="KW-1185">Reference proteome</keyword>
<reference evidence="4 5" key="1">
    <citation type="submission" date="2024-06" db="EMBL/GenBank/DDBJ databases">
        <authorList>
            <person name="Li F."/>
        </authorList>
    </citation>
    <scope>NUCLEOTIDE SEQUENCE [LARGE SCALE GENOMIC DNA]</scope>
    <source>
        <strain evidence="4 5">GXAS 311</strain>
    </source>
</reference>
<dbReference type="InterPro" id="IPR002347">
    <property type="entry name" value="SDR_fam"/>
</dbReference>
<comment type="similarity">
    <text evidence="1 3">Belongs to the short-chain dehydrogenases/reductases (SDR) family.</text>
</comment>
<dbReference type="Gene3D" id="3.40.50.720">
    <property type="entry name" value="NAD(P)-binding Rossmann-like Domain"/>
    <property type="match status" value="1"/>
</dbReference>
<dbReference type="Pfam" id="PF00106">
    <property type="entry name" value="adh_short"/>
    <property type="match status" value="1"/>
</dbReference>
<keyword evidence="2" id="KW-0560">Oxidoreductase</keyword>
<dbReference type="SUPFAM" id="SSF51735">
    <property type="entry name" value="NAD(P)-binding Rossmann-fold domains"/>
    <property type="match status" value="1"/>
</dbReference>
<dbReference type="PROSITE" id="PS00061">
    <property type="entry name" value="ADH_SHORT"/>
    <property type="match status" value="1"/>
</dbReference>